<keyword evidence="2" id="KW-1185">Reference proteome</keyword>
<dbReference type="OrthoDB" id="260020at2"/>
<gene>
    <name evidence="1" type="ordered locus">Psta_0122</name>
</gene>
<proteinExistence type="predicted"/>
<dbReference type="AlphaFoldDB" id="D2R0F0"/>
<dbReference type="EMBL" id="CP001848">
    <property type="protein sequence ID" value="ADB14818.1"/>
    <property type="molecule type" value="Genomic_DNA"/>
</dbReference>
<name>D2R0F0_PIRSD</name>
<evidence type="ECO:0000313" key="2">
    <source>
        <dbReference type="Proteomes" id="UP000001887"/>
    </source>
</evidence>
<accession>D2R0F0</accession>
<dbReference type="KEGG" id="psl:Psta_0122"/>
<protein>
    <submittedName>
        <fullName evidence="1">Uncharacterized protein</fullName>
    </submittedName>
</protein>
<dbReference type="Proteomes" id="UP000001887">
    <property type="component" value="Chromosome"/>
</dbReference>
<evidence type="ECO:0000313" key="1">
    <source>
        <dbReference type="EMBL" id="ADB14818.1"/>
    </source>
</evidence>
<organism evidence="1 2">
    <name type="scientific">Pirellula staleyi (strain ATCC 27377 / DSM 6068 / ICPB 4128)</name>
    <name type="common">Pirella staleyi</name>
    <dbReference type="NCBI Taxonomy" id="530564"/>
    <lineage>
        <taxon>Bacteria</taxon>
        <taxon>Pseudomonadati</taxon>
        <taxon>Planctomycetota</taxon>
        <taxon>Planctomycetia</taxon>
        <taxon>Pirellulales</taxon>
        <taxon>Pirellulaceae</taxon>
        <taxon>Pirellula</taxon>
    </lineage>
</organism>
<sequence precursor="true">MISNRLLRRVAFAVALILVIFALKGNVRGAEVEVALASGRVFQGQLVASHSADRLAIEFGTESTSITRQLNYASLVSARLDGAEISIDQLRIVAEKLRTNRPPVKKSIRIVLDNRAEVATQRAEEKVSEVERALPAPRLMQLVIDAHMASWNGSAESDGLLVYVQPINSRGELTSTSGRIDVTLWGLEYRDLQASSFAAGQSIVPIGRWSRELQPSAWTTRGYAIRLPLGAIRPATSTKFKPLGTVVAKLVVPGDGQWEATTEVVRLRPWNPLRDVRELQSGTRLFPGETSLRGIGVAQ</sequence>
<dbReference type="HOGENOM" id="CLU_930179_0_0_0"/>
<dbReference type="eggNOG" id="ENOG50345X7">
    <property type="taxonomic scope" value="Bacteria"/>
</dbReference>
<reference evidence="1 2" key="1">
    <citation type="journal article" date="2009" name="Stand. Genomic Sci.">
        <title>Complete genome sequence of Pirellula staleyi type strain (ATCC 27377).</title>
        <authorList>
            <person name="Clum A."/>
            <person name="Tindall B.J."/>
            <person name="Sikorski J."/>
            <person name="Ivanova N."/>
            <person name="Mavrommatis K."/>
            <person name="Lucas S."/>
            <person name="Glavina del Rio T."/>
            <person name="Nolan M."/>
            <person name="Chen F."/>
            <person name="Tice H."/>
            <person name="Pitluck S."/>
            <person name="Cheng J.F."/>
            <person name="Chertkov O."/>
            <person name="Brettin T."/>
            <person name="Han C."/>
            <person name="Detter J.C."/>
            <person name="Kuske C."/>
            <person name="Bruce D."/>
            <person name="Goodwin L."/>
            <person name="Ovchinikova G."/>
            <person name="Pati A."/>
            <person name="Mikhailova N."/>
            <person name="Chen A."/>
            <person name="Palaniappan K."/>
            <person name="Land M."/>
            <person name="Hauser L."/>
            <person name="Chang Y.J."/>
            <person name="Jeffries C.D."/>
            <person name="Chain P."/>
            <person name="Rohde M."/>
            <person name="Goker M."/>
            <person name="Bristow J."/>
            <person name="Eisen J.A."/>
            <person name="Markowitz V."/>
            <person name="Hugenholtz P."/>
            <person name="Kyrpides N.C."/>
            <person name="Klenk H.P."/>
            <person name="Lapidus A."/>
        </authorList>
    </citation>
    <scope>NUCLEOTIDE SEQUENCE [LARGE SCALE GENOMIC DNA]</scope>
    <source>
        <strain evidence="2">ATCC 27377 / DSM 6068 / ICPB 4128</strain>
    </source>
</reference>